<accession>T1IA34</accession>
<dbReference type="EnsemblMetazoa" id="RPRC013155-RA">
    <property type="protein sequence ID" value="RPRC013155-PA"/>
    <property type="gene ID" value="RPRC013155"/>
</dbReference>
<name>T1IA34_RHOPR</name>
<evidence type="ECO:0000313" key="1">
    <source>
        <dbReference type="EnsemblMetazoa" id="RPRC013155-PA"/>
    </source>
</evidence>
<dbReference type="HOGENOM" id="CLU_2187145_0_0_1"/>
<dbReference type="VEuPathDB" id="VectorBase:RPRC013155"/>
<dbReference type="InParanoid" id="T1IA34"/>
<reference evidence="1" key="1">
    <citation type="submission" date="2015-05" db="UniProtKB">
        <authorList>
            <consortium name="EnsemblMetazoa"/>
        </authorList>
    </citation>
    <scope>IDENTIFICATION</scope>
</reference>
<evidence type="ECO:0000313" key="2">
    <source>
        <dbReference type="Proteomes" id="UP000015103"/>
    </source>
</evidence>
<dbReference type="Proteomes" id="UP000015103">
    <property type="component" value="Unassembled WGS sequence"/>
</dbReference>
<proteinExistence type="predicted"/>
<dbReference type="EMBL" id="ACPB03012046">
    <property type="status" value="NOT_ANNOTATED_CDS"/>
    <property type="molecule type" value="Genomic_DNA"/>
</dbReference>
<organism evidence="1 2">
    <name type="scientific">Rhodnius prolixus</name>
    <name type="common">Triatomid bug</name>
    <dbReference type="NCBI Taxonomy" id="13249"/>
    <lineage>
        <taxon>Eukaryota</taxon>
        <taxon>Metazoa</taxon>
        <taxon>Ecdysozoa</taxon>
        <taxon>Arthropoda</taxon>
        <taxon>Hexapoda</taxon>
        <taxon>Insecta</taxon>
        <taxon>Pterygota</taxon>
        <taxon>Neoptera</taxon>
        <taxon>Paraneoptera</taxon>
        <taxon>Hemiptera</taxon>
        <taxon>Heteroptera</taxon>
        <taxon>Panheteroptera</taxon>
        <taxon>Cimicomorpha</taxon>
        <taxon>Reduviidae</taxon>
        <taxon>Triatominae</taxon>
        <taxon>Rhodnius</taxon>
    </lineage>
</organism>
<dbReference type="AlphaFoldDB" id="T1IA34"/>
<keyword evidence="2" id="KW-1185">Reference proteome</keyword>
<sequence>MEGRCYAMLLMNPFTPALQKSNLGGRVNLFLTAILKLTNISKFLMSCKQLDSRFNVGKKFVGYTWLRGGDMRQRRDYMYRPEFIAPRSPLEKQRYHQTDGVKQLPMWME</sequence>
<protein>
    <submittedName>
        <fullName evidence="1">Uncharacterized protein</fullName>
    </submittedName>
</protein>